<accession>A0A176Y930</accession>
<comment type="subcellular location">
    <subcellularLocation>
        <location evidence="1">Cell membrane</location>
        <topology evidence="1">Multi-pass membrane protein</topology>
    </subcellularLocation>
</comment>
<keyword evidence="2" id="KW-0813">Transport</keyword>
<gene>
    <name evidence="10" type="ORF">AYJ54_33155</name>
</gene>
<feature type="transmembrane region" description="Helical" evidence="9">
    <location>
        <begin position="257"/>
        <end position="274"/>
    </location>
</feature>
<comment type="similarity">
    <text evidence="8">Belongs to the binding-protein-dependent transport system permease family. LivHM subfamily.</text>
</comment>
<dbReference type="OrthoDB" id="9807115at2"/>
<dbReference type="GO" id="GO:0005886">
    <property type="term" value="C:plasma membrane"/>
    <property type="evidence" value="ECO:0007669"/>
    <property type="project" value="UniProtKB-SubCell"/>
</dbReference>
<keyword evidence="4 9" id="KW-0812">Transmembrane</keyword>
<dbReference type="SUPFAM" id="SSF53474">
    <property type="entry name" value="alpha/beta-Hydrolases"/>
    <property type="match status" value="1"/>
</dbReference>
<feature type="transmembrane region" description="Helical" evidence="9">
    <location>
        <begin position="60"/>
        <end position="83"/>
    </location>
</feature>
<feature type="transmembrane region" description="Helical" evidence="9">
    <location>
        <begin position="185"/>
        <end position="209"/>
    </location>
</feature>
<protein>
    <submittedName>
        <fullName evidence="10">Urea ABC transporter</fullName>
    </submittedName>
</protein>
<keyword evidence="7 9" id="KW-0472">Membrane</keyword>
<dbReference type="EMBL" id="LUUB01000119">
    <property type="protein sequence ID" value="OAE99602.1"/>
    <property type="molecule type" value="Genomic_DNA"/>
</dbReference>
<evidence type="ECO:0000313" key="10">
    <source>
        <dbReference type="EMBL" id="OAE99602.1"/>
    </source>
</evidence>
<proteinExistence type="inferred from homology"/>
<reference evidence="10 11" key="1">
    <citation type="submission" date="2016-03" db="EMBL/GenBank/DDBJ databases">
        <title>Draft Genome Sequence of the Strain BR 10245 (Bradyrhizobium sp.) isolated from nodules of Centrolobium paraense.</title>
        <authorList>
            <person name="Simoes-Araujo J.L.Sr."/>
            <person name="Barauna A.C."/>
            <person name="Silva K."/>
            <person name="Zilli J.E."/>
        </authorList>
    </citation>
    <scope>NUCLEOTIDE SEQUENCE [LARGE SCALE GENOMIC DNA]</scope>
    <source>
        <strain evidence="10 11">BR 10245</strain>
    </source>
</reference>
<evidence type="ECO:0000313" key="11">
    <source>
        <dbReference type="Proteomes" id="UP000076959"/>
    </source>
</evidence>
<dbReference type="Proteomes" id="UP000076959">
    <property type="component" value="Unassembled WGS sequence"/>
</dbReference>
<feature type="transmembrane region" description="Helical" evidence="9">
    <location>
        <begin position="135"/>
        <end position="155"/>
    </location>
</feature>
<feature type="transmembrane region" description="Helical" evidence="9">
    <location>
        <begin position="6"/>
        <end position="27"/>
    </location>
</feature>
<dbReference type="GO" id="GO:0022857">
    <property type="term" value="F:transmembrane transporter activity"/>
    <property type="evidence" value="ECO:0007669"/>
    <property type="project" value="InterPro"/>
</dbReference>
<dbReference type="Pfam" id="PF02653">
    <property type="entry name" value="BPD_transp_2"/>
    <property type="match status" value="1"/>
</dbReference>
<feature type="transmembrane region" description="Helical" evidence="9">
    <location>
        <begin position="95"/>
        <end position="115"/>
    </location>
</feature>
<evidence type="ECO:0000256" key="1">
    <source>
        <dbReference type="ARBA" id="ARBA00004651"/>
    </source>
</evidence>
<keyword evidence="11" id="KW-1185">Reference proteome</keyword>
<keyword evidence="5" id="KW-0029">Amino-acid transport</keyword>
<evidence type="ECO:0000256" key="8">
    <source>
        <dbReference type="ARBA" id="ARBA00037998"/>
    </source>
</evidence>
<dbReference type="PANTHER" id="PTHR11795:SF447">
    <property type="entry name" value="ABC TRANSPORTER PERMEASE PROTEIN"/>
    <property type="match status" value="1"/>
</dbReference>
<dbReference type="InterPro" id="IPR001851">
    <property type="entry name" value="ABC_transp_permease"/>
</dbReference>
<feature type="transmembrane region" description="Helical" evidence="9">
    <location>
        <begin position="221"/>
        <end position="245"/>
    </location>
</feature>
<comment type="caution">
    <text evidence="10">The sequence shown here is derived from an EMBL/GenBank/DDBJ whole genome shotgun (WGS) entry which is preliminary data.</text>
</comment>
<dbReference type="STRING" id="1505087.AYJ54_33155"/>
<dbReference type="InterPro" id="IPR029058">
    <property type="entry name" value="AB_hydrolase_fold"/>
</dbReference>
<dbReference type="AlphaFoldDB" id="A0A176Y930"/>
<sequence length="286" mass="29290">MDQAVATAVGVLFSISTLVLLALGLAIIFGMMRVLNLAQGEFLTLGAYTVLIATSHGLSIWAGILLAPFVVGSIGVILERSIIRFLYGRPLDTMLATWGLSLALVGVMTLVMGPTTEGIATPLGSFEVGRYGVSYYRLVVIAISAGAALATYLALRHTRAGLIARATMQSPHLVAVSGVEPQLVYMATFGAGAALAGLAGSVMAPLTGVVPTMGLAFIAKIFITVMVGGSTVLVGTVSSAGVLGLVESAVSYASTPIYGQVAMLALAMVLLRLLPNGMSGLFRGGL</sequence>
<dbReference type="InterPro" id="IPR052157">
    <property type="entry name" value="BCAA_transport_permease"/>
</dbReference>
<evidence type="ECO:0000256" key="5">
    <source>
        <dbReference type="ARBA" id="ARBA00022970"/>
    </source>
</evidence>
<keyword evidence="6 9" id="KW-1133">Transmembrane helix</keyword>
<evidence type="ECO:0000256" key="9">
    <source>
        <dbReference type="SAM" id="Phobius"/>
    </source>
</evidence>
<evidence type="ECO:0000256" key="6">
    <source>
        <dbReference type="ARBA" id="ARBA00022989"/>
    </source>
</evidence>
<evidence type="ECO:0000256" key="4">
    <source>
        <dbReference type="ARBA" id="ARBA00022692"/>
    </source>
</evidence>
<organism evidence="10 11">
    <name type="scientific">Bradyrhizobium centrolobii</name>
    <dbReference type="NCBI Taxonomy" id="1505087"/>
    <lineage>
        <taxon>Bacteria</taxon>
        <taxon>Pseudomonadati</taxon>
        <taxon>Pseudomonadota</taxon>
        <taxon>Alphaproteobacteria</taxon>
        <taxon>Hyphomicrobiales</taxon>
        <taxon>Nitrobacteraceae</taxon>
        <taxon>Bradyrhizobium</taxon>
    </lineage>
</organism>
<keyword evidence="3" id="KW-1003">Cell membrane</keyword>
<name>A0A176Y930_9BRAD</name>
<evidence type="ECO:0000256" key="3">
    <source>
        <dbReference type="ARBA" id="ARBA00022475"/>
    </source>
</evidence>
<evidence type="ECO:0000256" key="2">
    <source>
        <dbReference type="ARBA" id="ARBA00022448"/>
    </source>
</evidence>
<dbReference type="GO" id="GO:0006865">
    <property type="term" value="P:amino acid transport"/>
    <property type="evidence" value="ECO:0007669"/>
    <property type="project" value="UniProtKB-KW"/>
</dbReference>
<evidence type="ECO:0000256" key="7">
    <source>
        <dbReference type="ARBA" id="ARBA00023136"/>
    </source>
</evidence>
<dbReference type="PANTHER" id="PTHR11795">
    <property type="entry name" value="BRANCHED-CHAIN AMINO ACID TRANSPORT SYSTEM PERMEASE PROTEIN LIVH"/>
    <property type="match status" value="1"/>
</dbReference>
<dbReference type="CDD" id="cd06582">
    <property type="entry name" value="TM_PBP1_LivH_like"/>
    <property type="match status" value="1"/>
</dbReference>
<dbReference type="RefSeq" id="WP_063708383.1">
    <property type="nucleotide sequence ID" value="NZ_LUUB01000119.1"/>
</dbReference>